<sequence length="118" mass="13729">MASLMELSFNWTGFISAMISNIAFTYKSIYSKKQWLEVTSFILLVRNYRTHRVSANPRCSRVLAIGNASVKRIIRDIIQNHLLQILCLIAMEKPISLTPEHIRDEKVKVHQLVSYVFY</sequence>
<comment type="caution">
    <text evidence="1">The sequence shown here is derived from an EMBL/GenBank/DDBJ whole genome shotgun (WGS) entry which is preliminary data.</text>
</comment>
<evidence type="ECO:0000313" key="2">
    <source>
        <dbReference type="Proteomes" id="UP001060215"/>
    </source>
</evidence>
<accession>A0ACC0IA95</accession>
<proteinExistence type="predicted"/>
<dbReference type="Proteomes" id="UP001060215">
    <property type="component" value="Chromosome 6"/>
</dbReference>
<evidence type="ECO:0000313" key="1">
    <source>
        <dbReference type="EMBL" id="KAI8022501.1"/>
    </source>
</evidence>
<keyword evidence="2" id="KW-1185">Reference proteome</keyword>
<reference evidence="1 2" key="1">
    <citation type="journal article" date="2022" name="Plant J.">
        <title>Chromosome-level genome of Camellia lanceoleosa provides a valuable resource for understanding genome evolution and self-incompatibility.</title>
        <authorList>
            <person name="Gong W."/>
            <person name="Xiao S."/>
            <person name="Wang L."/>
            <person name="Liao Z."/>
            <person name="Chang Y."/>
            <person name="Mo W."/>
            <person name="Hu G."/>
            <person name="Li W."/>
            <person name="Zhao G."/>
            <person name="Zhu H."/>
            <person name="Hu X."/>
            <person name="Ji K."/>
            <person name="Xiang X."/>
            <person name="Song Q."/>
            <person name="Yuan D."/>
            <person name="Jin S."/>
            <person name="Zhang L."/>
        </authorList>
    </citation>
    <scope>NUCLEOTIDE SEQUENCE [LARGE SCALE GENOMIC DNA]</scope>
    <source>
        <strain evidence="1">SQ_2022a</strain>
    </source>
</reference>
<dbReference type="EMBL" id="CM045763">
    <property type="protein sequence ID" value="KAI8022501.1"/>
    <property type="molecule type" value="Genomic_DNA"/>
</dbReference>
<gene>
    <name evidence="1" type="ORF">LOK49_LG03G01410</name>
</gene>
<name>A0ACC0IA95_9ERIC</name>
<organism evidence="1 2">
    <name type="scientific">Camellia lanceoleosa</name>
    <dbReference type="NCBI Taxonomy" id="1840588"/>
    <lineage>
        <taxon>Eukaryota</taxon>
        <taxon>Viridiplantae</taxon>
        <taxon>Streptophyta</taxon>
        <taxon>Embryophyta</taxon>
        <taxon>Tracheophyta</taxon>
        <taxon>Spermatophyta</taxon>
        <taxon>Magnoliopsida</taxon>
        <taxon>eudicotyledons</taxon>
        <taxon>Gunneridae</taxon>
        <taxon>Pentapetalae</taxon>
        <taxon>asterids</taxon>
        <taxon>Ericales</taxon>
        <taxon>Theaceae</taxon>
        <taxon>Camellia</taxon>
    </lineage>
</organism>
<protein>
    <submittedName>
        <fullName evidence="1">Glucose-6-phosphate 1-dehydrogenase 6, cytoplasmic</fullName>
    </submittedName>
</protein>